<dbReference type="SUPFAM" id="SSF52540">
    <property type="entry name" value="P-loop containing nucleoside triphosphate hydrolases"/>
    <property type="match status" value="1"/>
</dbReference>
<dbReference type="PANTHER" id="PTHR11070:SF45">
    <property type="entry name" value="DNA 3'-5' HELICASE"/>
    <property type="match status" value="1"/>
</dbReference>
<dbReference type="GO" id="GO:0043138">
    <property type="term" value="F:3'-5' DNA helicase activity"/>
    <property type="evidence" value="ECO:0007669"/>
    <property type="project" value="UniProtKB-EC"/>
</dbReference>
<dbReference type="GO" id="GO:0003677">
    <property type="term" value="F:DNA binding"/>
    <property type="evidence" value="ECO:0007669"/>
    <property type="project" value="InterPro"/>
</dbReference>
<dbReference type="GO" id="GO:0016887">
    <property type="term" value="F:ATP hydrolysis activity"/>
    <property type="evidence" value="ECO:0007669"/>
    <property type="project" value="RHEA"/>
</dbReference>
<keyword evidence="2 9" id="KW-0378">Hydrolase</keyword>
<dbReference type="GO" id="GO:0000725">
    <property type="term" value="P:recombinational repair"/>
    <property type="evidence" value="ECO:0007669"/>
    <property type="project" value="TreeGrafter"/>
</dbReference>
<keyword evidence="4 9" id="KW-0067">ATP-binding</keyword>
<keyword evidence="3 9" id="KW-0347">Helicase</keyword>
<accession>A0A0D5XQE1</accession>
<dbReference type="InterPro" id="IPR014016">
    <property type="entry name" value="UvrD-like_ATP-bd"/>
</dbReference>
<evidence type="ECO:0000256" key="3">
    <source>
        <dbReference type="ARBA" id="ARBA00022806"/>
    </source>
</evidence>
<evidence type="ECO:0000256" key="2">
    <source>
        <dbReference type="ARBA" id="ARBA00022801"/>
    </source>
</evidence>
<dbReference type="PANTHER" id="PTHR11070">
    <property type="entry name" value="UVRD / RECB / PCRA DNA HELICASE FAMILY MEMBER"/>
    <property type="match status" value="1"/>
</dbReference>
<dbReference type="Pfam" id="PF13361">
    <property type="entry name" value="UvrD_C"/>
    <property type="match status" value="1"/>
</dbReference>
<reference evidence="11" key="1">
    <citation type="submission" date="2014-05" db="EMBL/GenBank/DDBJ databases">
        <title>A SXT Element and IncC Mega-plasmid Coexisting in a Multidrug Resistant, Extended-Spectrum-beta-Lactamase-Producing Vibrio cholerae O1 El Tor Strain of China.</title>
        <authorList>
            <person name="Wang R."/>
            <person name="Li J."/>
            <person name="Kan B."/>
        </authorList>
    </citation>
    <scope>NUCLEOTIDE SEQUENCE</scope>
    <source>
        <strain evidence="11">ICDC-1307</strain>
    </source>
</reference>
<proteinExistence type="predicted"/>
<evidence type="ECO:0000256" key="1">
    <source>
        <dbReference type="ARBA" id="ARBA00022741"/>
    </source>
</evidence>
<evidence type="ECO:0000256" key="7">
    <source>
        <dbReference type="ARBA" id="ARBA00034808"/>
    </source>
</evidence>
<sequence>MSGMDTPKIAIASDFLLSFAAIPKAQQKKVQEFLSKFRENPTSSAINYEKIRDAKSKNVHSVRIDQAYRGIVLKPEKGNVYMLMFVALHDDAYDWARTHRCEIHPSTGAIQIIDVSNVEAEIVEPTQGISSQNSPLFAQFKEKQILALGVPESFIQRVMSIATEKQLEQLEESLPTEAFEALFMLAAGDDYESVYNTYNDQINGDVEIDVEDFDAALQRAVTLRSFKVVTDDLELQKMLNAPLEQWRVFLHPSQRKLVALEAKGPTRVLGGAGTGKTVVAMHRAVHLAKKLILEQSNRKILLTTFTKNLASDIKANIKKIATDEQLARIEVVNIDGWVSRLLKQFKYDYKVVYEGDAKRKKCWDIAVSQAPAEPYFPDSFYQEEWRLIVQANGIKTKQEYLKVSRVGRGTSLSRLQRSLVWPVFEEYRNQLNRNQIREINDAMLDAMALINEQQLVLPYSSIIVDEAQDMGSQAFTLLRSIVPEQENDLFIVGDGHQRIYRNKVVLGRCGINVRGRRSQKLKINYRTTEETRRFATAILENVPVDDLDGDFDKSSDYLSLFHGDLPIVQACTSFDEECGFIRKQIESLIECGVPLKNICIVSRTNALRDNYKSAFEQAGFDSYSLSSESSDNDKPGLRFATMHRVKGLEFQYIFIAGANEGVIPLQMAITEDPVEKRDYDFNERALLHVAATRAIKGLVVTSSGQLSPYLI</sequence>
<feature type="binding site" evidence="9">
    <location>
        <begin position="270"/>
        <end position="277"/>
    </location>
    <ligand>
        <name>ATP</name>
        <dbReference type="ChEBI" id="CHEBI:30616"/>
    </ligand>
</feature>
<name>A0A0D5XQE1_VIBCL</name>
<organism evidence="11">
    <name type="scientific">Vibrio cholerae O1</name>
    <dbReference type="NCBI Taxonomy" id="127906"/>
    <lineage>
        <taxon>Bacteria</taxon>
        <taxon>Pseudomonadati</taxon>
        <taxon>Pseudomonadota</taxon>
        <taxon>Gammaproteobacteria</taxon>
        <taxon>Vibrionales</taxon>
        <taxon>Vibrionaceae</taxon>
        <taxon>Vibrio</taxon>
    </lineage>
</organism>
<dbReference type="EC" id="5.6.2.4" evidence="7"/>
<dbReference type="InterPro" id="IPR000212">
    <property type="entry name" value="DNA_helicase_UvrD/REP"/>
</dbReference>
<evidence type="ECO:0000256" key="5">
    <source>
        <dbReference type="ARBA" id="ARBA00023235"/>
    </source>
</evidence>
<evidence type="ECO:0000256" key="4">
    <source>
        <dbReference type="ARBA" id="ARBA00022840"/>
    </source>
</evidence>
<evidence type="ECO:0000256" key="6">
    <source>
        <dbReference type="ARBA" id="ARBA00034617"/>
    </source>
</evidence>
<evidence type="ECO:0000259" key="10">
    <source>
        <dbReference type="PROSITE" id="PS51198"/>
    </source>
</evidence>
<dbReference type="GO" id="GO:0005524">
    <property type="term" value="F:ATP binding"/>
    <property type="evidence" value="ECO:0007669"/>
    <property type="project" value="UniProtKB-UniRule"/>
</dbReference>
<evidence type="ECO:0000256" key="9">
    <source>
        <dbReference type="PROSITE-ProRule" id="PRU00560"/>
    </source>
</evidence>
<dbReference type="InterPro" id="IPR027417">
    <property type="entry name" value="P-loop_NTPase"/>
</dbReference>
<comment type="catalytic activity">
    <reaction evidence="6">
        <text>Couples ATP hydrolysis with the unwinding of duplex DNA by translocating in the 3'-5' direction.</text>
        <dbReference type="EC" id="5.6.2.4"/>
    </reaction>
</comment>
<dbReference type="PROSITE" id="PS51198">
    <property type="entry name" value="UVRD_HELICASE_ATP_BIND"/>
    <property type="match status" value="1"/>
</dbReference>
<dbReference type="AlphaFoldDB" id="A0A0D5XQE1"/>
<evidence type="ECO:0000256" key="8">
    <source>
        <dbReference type="ARBA" id="ARBA00048988"/>
    </source>
</evidence>
<dbReference type="EMBL" id="KJ817376">
    <property type="protein sequence ID" value="AKA21246.1"/>
    <property type="molecule type" value="Genomic_DNA"/>
</dbReference>
<evidence type="ECO:0000313" key="11">
    <source>
        <dbReference type="EMBL" id="AKA21246.1"/>
    </source>
</evidence>
<feature type="domain" description="UvrD-like helicase ATP-binding" evidence="10">
    <location>
        <begin position="249"/>
        <end position="535"/>
    </location>
</feature>
<protein>
    <recommendedName>
        <fullName evidence="7">DNA 3'-5' helicase</fullName>
        <ecNumber evidence="7">5.6.2.4</ecNumber>
    </recommendedName>
</protein>
<keyword evidence="5" id="KW-0413">Isomerase</keyword>
<keyword evidence="1 9" id="KW-0547">Nucleotide-binding</keyword>
<dbReference type="Gene3D" id="3.40.50.300">
    <property type="entry name" value="P-loop containing nucleotide triphosphate hydrolases"/>
    <property type="match status" value="2"/>
</dbReference>
<dbReference type="InterPro" id="IPR014017">
    <property type="entry name" value="DNA_helicase_UvrD-like_C"/>
</dbReference>
<dbReference type="Pfam" id="PF00580">
    <property type="entry name" value="UvrD-helicase"/>
    <property type="match status" value="1"/>
</dbReference>
<comment type="catalytic activity">
    <reaction evidence="8">
        <text>ATP + H2O = ADP + phosphate + H(+)</text>
        <dbReference type="Rhea" id="RHEA:13065"/>
        <dbReference type="ChEBI" id="CHEBI:15377"/>
        <dbReference type="ChEBI" id="CHEBI:15378"/>
        <dbReference type="ChEBI" id="CHEBI:30616"/>
        <dbReference type="ChEBI" id="CHEBI:43474"/>
        <dbReference type="ChEBI" id="CHEBI:456216"/>
        <dbReference type="EC" id="5.6.2.4"/>
    </reaction>
</comment>